<feature type="region of interest" description="Disordered" evidence="2">
    <location>
        <begin position="1"/>
        <end position="54"/>
    </location>
</feature>
<feature type="domain" description="C2H2-type" evidence="3">
    <location>
        <begin position="185"/>
        <end position="212"/>
    </location>
</feature>
<gene>
    <name evidence="4" type="ORF">BLA29_004895</name>
</gene>
<keyword evidence="1" id="KW-0863">Zinc-finger</keyword>
<dbReference type="InterPro" id="IPR052795">
    <property type="entry name" value="RREB1"/>
</dbReference>
<feature type="domain" description="C2H2-type" evidence="3">
    <location>
        <begin position="155"/>
        <end position="182"/>
    </location>
</feature>
<dbReference type="FunFam" id="3.30.160.60:FF:001967">
    <property type="entry name" value="Ras-responsive element-binding protein"/>
    <property type="match status" value="1"/>
</dbReference>
<accession>A0A1Y3BGL7</accession>
<keyword evidence="1" id="KW-0479">Metal-binding</keyword>
<dbReference type="PANTHER" id="PTHR46451">
    <property type="entry name" value="RAS-RESPONSIVE ELEMENT-BINDING PROTEIN 1"/>
    <property type="match status" value="1"/>
</dbReference>
<dbReference type="Gene3D" id="3.30.160.60">
    <property type="entry name" value="Classic Zinc Finger"/>
    <property type="match status" value="3"/>
</dbReference>
<protein>
    <recommendedName>
        <fullName evidence="3">C2H2-type domain-containing protein</fullName>
    </recommendedName>
</protein>
<feature type="compositionally biased region" description="Low complexity" evidence="2">
    <location>
        <begin position="44"/>
        <end position="54"/>
    </location>
</feature>
<feature type="non-terminal residue" evidence="4">
    <location>
        <position position="373"/>
    </location>
</feature>
<organism evidence="4 5">
    <name type="scientific">Euroglyphus maynei</name>
    <name type="common">Mayne's house dust mite</name>
    <dbReference type="NCBI Taxonomy" id="6958"/>
    <lineage>
        <taxon>Eukaryota</taxon>
        <taxon>Metazoa</taxon>
        <taxon>Ecdysozoa</taxon>
        <taxon>Arthropoda</taxon>
        <taxon>Chelicerata</taxon>
        <taxon>Arachnida</taxon>
        <taxon>Acari</taxon>
        <taxon>Acariformes</taxon>
        <taxon>Sarcoptiformes</taxon>
        <taxon>Astigmata</taxon>
        <taxon>Psoroptidia</taxon>
        <taxon>Analgoidea</taxon>
        <taxon>Pyroglyphidae</taxon>
        <taxon>Pyroglyphinae</taxon>
        <taxon>Euroglyphus</taxon>
    </lineage>
</organism>
<dbReference type="AlphaFoldDB" id="A0A1Y3BGL7"/>
<feature type="compositionally biased region" description="Polar residues" evidence="2">
    <location>
        <begin position="1"/>
        <end position="14"/>
    </location>
</feature>
<reference evidence="4 5" key="1">
    <citation type="submission" date="2017-03" db="EMBL/GenBank/DDBJ databases">
        <title>Genome Survey of Euroglyphus maynei.</title>
        <authorList>
            <person name="Arlian L.G."/>
            <person name="Morgan M.S."/>
            <person name="Rider S.D."/>
        </authorList>
    </citation>
    <scope>NUCLEOTIDE SEQUENCE [LARGE SCALE GENOMIC DNA]</scope>
    <source>
        <strain evidence="4">Arlian Lab</strain>
        <tissue evidence="4">Whole body</tissue>
    </source>
</reference>
<dbReference type="GO" id="GO:0008270">
    <property type="term" value="F:zinc ion binding"/>
    <property type="evidence" value="ECO:0007669"/>
    <property type="project" value="UniProtKB-KW"/>
</dbReference>
<dbReference type="Pfam" id="PF12874">
    <property type="entry name" value="zf-met"/>
    <property type="match status" value="1"/>
</dbReference>
<dbReference type="SMART" id="SM00355">
    <property type="entry name" value="ZnF_C2H2"/>
    <property type="match status" value="5"/>
</dbReference>
<proteinExistence type="predicted"/>
<name>A0A1Y3BGL7_EURMA</name>
<dbReference type="Pfam" id="PF00096">
    <property type="entry name" value="zf-C2H2"/>
    <property type="match status" value="1"/>
</dbReference>
<sequence>MNGTQLRSPISPNRASDAGDYRGATQMKRYSQMNGGEATNQPDSPASADSAAGAVAASNLPGNCQTTTMNMAGCEHQHHHNHNHHRHSTKTDLNTNTNGTALCLTKSNNATIKNIAHNEKTISPKSKESSSSSTVKSQQSQVNDGKNVQTKPPRFRCESCRLSFKSMNALRRHNRGHTAEGGHSHACHLCPYKSLDKSTLIRHLRTHNGERPFQCAICKYAFTTKANCERHIRKRHRNLKSKSEIRNAMQYNIDMASTAAATKLVSEKIFIERDQLPTSQDTCCKKCDEDFGTNRELRAHLRQPNNPCSQQLKPFVCTICNIGFNTRNNCVRHIIKQHPATIEIGNHNGDDDFGKIIDEESLMIETGSGCSGS</sequence>
<dbReference type="GO" id="GO:0000978">
    <property type="term" value="F:RNA polymerase II cis-regulatory region sequence-specific DNA binding"/>
    <property type="evidence" value="ECO:0007669"/>
    <property type="project" value="TreeGrafter"/>
</dbReference>
<comment type="caution">
    <text evidence="4">The sequence shown here is derived from an EMBL/GenBank/DDBJ whole genome shotgun (WGS) entry which is preliminary data.</text>
</comment>
<keyword evidence="1" id="KW-0862">Zinc</keyword>
<feature type="compositionally biased region" description="Polar residues" evidence="2">
    <location>
        <begin position="28"/>
        <end position="43"/>
    </location>
</feature>
<dbReference type="Proteomes" id="UP000194236">
    <property type="component" value="Unassembled WGS sequence"/>
</dbReference>
<dbReference type="PROSITE" id="PS00028">
    <property type="entry name" value="ZINC_FINGER_C2H2_1"/>
    <property type="match status" value="3"/>
</dbReference>
<feature type="compositionally biased region" description="Basic and acidic residues" evidence="2">
    <location>
        <begin position="116"/>
        <end position="128"/>
    </location>
</feature>
<evidence type="ECO:0000256" key="2">
    <source>
        <dbReference type="SAM" id="MobiDB-lite"/>
    </source>
</evidence>
<keyword evidence="5" id="KW-1185">Reference proteome</keyword>
<dbReference type="GO" id="GO:0005634">
    <property type="term" value="C:nucleus"/>
    <property type="evidence" value="ECO:0007669"/>
    <property type="project" value="TreeGrafter"/>
</dbReference>
<feature type="compositionally biased region" description="Low complexity" evidence="2">
    <location>
        <begin position="129"/>
        <end position="141"/>
    </location>
</feature>
<dbReference type="InterPro" id="IPR013087">
    <property type="entry name" value="Znf_C2H2_type"/>
</dbReference>
<feature type="region of interest" description="Disordered" evidence="2">
    <location>
        <begin position="116"/>
        <end position="152"/>
    </location>
</feature>
<dbReference type="InterPro" id="IPR036236">
    <property type="entry name" value="Znf_C2H2_sf"/>
</dbReference>
<dbReference type="SUPFAM" id="SSF57667">
    <property type="entry name" value="beta-beta-alpha zinc fingers"/>
    <property type="match status" value="2"/>
</dbReference>
<dbReference type="EMBL" id="MUJZ01019999">
    <property type="protein sequence ID" value="OTF80081.1"/>
    <property type="molecule type" value="Genomic_DNA"/>
</dbReference>
<feature type="domain" description="C2H2-type" evidence="3">
    <location>
        <begin position="213"/>
        <end position="241"/>
    </location>
</feature>
<evidence type="ECO:0000256" key="1">
    <source>
        <dbReference type="PROSITE-ProRule" id="PRU00042"/>
    </source>
</evidence>
<evidence type="ECO:0000259" key="3">
    <source>
        <dbReference type="PROSITE" id="PS50157"/>
    </source>
</evidence>
<dbReference type="PROSITE" id="PS50157">
    <property type="entry name" value="ZINC_FINGER_C2H2_2"/>
    <property type="match status" value="3"/>
</dbReference>
<dbReference type="OrthoDB" id="6077919at2759"/>
<evidence type="ECO:0000313" key="5">
    <source>
        <dbReference type="Proteomes" id="UP000194236"/>
    </source>
</evidence>
<evidence type="ECO:0000313" key="4">
    <source>
        <dbReference type="EMBL" id="OTF80081.1"/>
    </source>
</evidence>
<dbReference type="PANTHER" id="PTHR46451:SF1">
    <property type="entry name" value="RAS-RESPONSIVE ELEMENT-BINDING PROTEIN 1"/>
    <property type="match status" value="1"/>
</dbReference>
<dbReference type="GO" id="GO:0001228">
    <property type="term" value="F:DNA-binding transcription activator activity, RNA polymerase II-specific"/>
    <property type="evidence" value="ECO:0007669"/>
    <property type="project" value="TreeGrafter"/>
</dbReference>